<dbReference type="Proteomes" id="UP001595740">
    <property type="component" value="Unassembled WGS sequence"/>
</dbReference>
<sequence length="386" mass="42225">MTAARDEWRRLATDVGALLVLLGGVLFYALFYPTPYLHQVARDLPLVVVDGDRSALSRQLIRMADASDQLQVMAVLTERGEAERWLRDGRAHALLVVPREFERKALRGEAQTVGAYGNVAYFLVYSQAAEGLSQAIGSLNAGVVMQRLQLQGAPASSLMAQRDPLPLIPRPLFNPGNGYGNYVVPAVLVLILQQTMLIGIGLLGRAPIAARDAIVADIAGRSLVYVLLQTAYLLFFLGVVYGLYGFPRHGAWWTLLVFMLPFQFAVALLGRVLVNIFPTREFALQALLFTSMPAVFLSGFSWPREAMPAPLWWLSHCLPSTPAIDGFVRINQMGASLQQAGHAWALLWAQVLVFAAIVAWQESRRSAREGLSGGDSALSVLPDSLN</sequence>
<dbReference type="InterPro" id="IPR051449">
    <property type="entry name" value="ABC-2_transporter_component"/>
</dbReference>
<dbReference type="PANTHER" id="PTHR30294">
    <property type="entry name" value="MEMBRANE COMPONENT OF ABC TRANSPORTER YHHJ-RELATED"/>
    <property type="match status" value="1"/>
</dbReference>
<reference evidence="9" key="1">
    <citation type="journal article" date="2019" name="Int. J. Syst. Evol. Microbiol.">
        <title>The Global Catalogue of Microorganisms (GCM) 10K type strain sequencing project: providing services to taxonomists for standard genome sequencing and annotation.</title>
        <authorList>
            <consortium name="The Broad Institute Genomics Platform"/>
            <consortium name="The Broad Institute Genome Sequencing Center for Infectious Disease"/>
            <person name="Wu L."/>
            <person name="Ma J."/>
        </authorList>
    </citation>
    <scope>NUCLEOTIDE SEQUENCE [LARGE SCALE GENOMIC DNA]</scope>
    <source>
        <strain evidence="9">KCTC 42875</strain>
    </source>
</reference>
<dbReference type="EMBL" id="JBHRXK010000003">
    <property type="protein sequence ID" value="MFC3551009.1"/>
    <property type="molecule type" value="Genomic_DNA"/>
</dbReference>
<evidence type="ECO:0000259" key="7">
    <source>
        <dbReference type="Pfam" id="PF12698"/>
    </source>
</evidence>
<feature type="transmembrane region" description="Helical" evidence="6">
    <location>
        <begin position="12"/>
        <end position="31"/>
    </location>
</feature>
<feature type="domain" description="ABC-2 type transporter transmembrane" evidence="7">
    <location>
        <begin position="19"/>
        <end position="360"/>
    </location>
</feature>
<name>A0ABV7RN59_9GAMM</name>
<keyword evidence="3 6" id="KW-0812">Transmembrane</keyword>
<feature type="transmembrane region" description="Helical" evidence="6">
    <location>
        <begin position="250"/>
        <end position="270"/>
    </location>
</feature>
<evidence type="ECO:0000256" key="3">
    <source>
        <dbReference type="ARBA" id="ARBA00022692"/>
    </source>
</evidence>
<evidence type="ECO:0000313" key="8">
    <source>
        <dbReference type="EMBL" id="MFC3551009.1"/>
    </source>
</evidence>
<evidence type="ECO:0000256" key="4">
    <source>
        <dbReference type="ARBA" id="ARBA00022989"/>
    </source>
</evidence>
<evidence type="ECO:0000256" key="1">
    <source>
        <dbReference type="ARBA" id="ARBA00004651"/>
    </source>
</evidence>
<feature type="transmembrane region" description="Helical" evidence="6">
    <location>
        <begin position="341"/>
        <end position="360"/>
    </location>
</feature>
<comment type="caution">
    <text evidence="8">The sequence shown here is derived from an EMBL/GenBank/DDBJ whole genome shotgun (WGS) entry which is preliminary data.</text>
</comment>
<gene>
    <name evidence="8" type="ORF">ACFOLC_08255</name>
</gene>
<evidence type="ECO:0000256" key="5">
    <source>
        <dbReference type="ARBA" id="ARBA00023136"/>
    </source>
</evidence>
<keyword evidence="2" id="KW-1003">Cell membrane</keyword>
<dbReference type="InterPro" id="IPR013525">
    <property type="entry name" value="ABC2_TM"/>
</dbReference>
<accession>A0ABV7RN59</accession>
<keyword evidence="5 6" id="KW-0472">Membrane</keyword>
<feature type="transmembrane region" description="Helical" evidence="6">
    <location>
        <begin position="223"/>
        <end position="244"/>
    </location>
</feature>
<proteinExistence type="predicted"/>
<protein>
    <submittedName>
        <fullName evidence="8">ABC transporter permease</fullName>
    </submittedName>
</protein>
<dbReference type="Gene3D" id="3.40.1710.10">
    <property type="entry name" value="abc type-2 transporter like domain"/>
    <property type="match status" value="1"/>
</dbReference>
<keyword evidence="9" id="KW-1185">Reference proteome</keyword>
<feature type="transmembrane region" description="Helical" evidence="6">
    <location>
        <begin position="182"/>
        <end position="203"/>
    </location>
</feature>
<dbReference type="RefSeq" id="WP_386758766.1">
    <property type="nucleotide sequence ID" value="NZ_JBHRXK010000003.1"/>
</dbReference>
<evidence type="ECO:0000256" key="2">
    <source>
        <dbReference type="ARBA" id="ARBA00022475"/>
    </source>
</evidence>
<comment type="subcellular location">
    <subcellularLocation>
        <location evidence="1">Cell membrane</location>
        <topology evidence="1">Multi-pass membrane protein</topology>
    </subcellularLocation>
</comment>
<organism evidence="8 9">
    <name type="scientific">Lysobacter cavernae</name>
    <dbReference type="NCBI Taxonomy" id="1685901"/>
    <lineage>
        <taxon>Bacteria</taxon>
        <taxon>Pseudomonadati</taxon>
        <taxon>Pseudomonadota</taxon>
        <taxon>Gammaproteobacteria</taxon>
        <taxon>Lysobacterales</taxon>
        <taxon>Lysobacteraceae</taxon>
        <taxon>Lysobacter</taxon>
    </lineage>
</organism>
<dbReference type="Pfam" id="PF12698">
    <property type="entry name" value="ABC2_membrane_3"/>
    <property type="match status" value="1"/>
</dbReference>
<evidence type="ECO:0000313" key="9">
    <source>
        <dbReference type="Proteomes" id="UP001595740"/>
    </source>
</evidence>
<dbReference type="PANTHER" id="PTHR30294:SF46">
    <property type="entry name" value="ABC TRANSPORTER PERMEASE"/>
    <property type="match status" value="1"/>
</dbReference>
<keyword evidence="4 6" id="KW-1133">Transmembrane helix</keyword>
<feature type="transmembrane region" description="Helical" evidence="6">
    <location>
        <begin position="282"/>
        <end position="302"/>
    </location>
</feature>
<evidence type="ECO:0000256" key="6">
    <source>
        <dbReference type="SAM" id="Phobius"/>
    </source>
</evidence>